<gene>
    <name evidence="1" type="ORF">R3I93_010685</name>
</gene>
<sequence length="250" mass="28465">MPPKKNPILPDEVEEIKKSLDFLSAEISTIAAQQKKIIDLMGEIQTLKRQSLEKDRKIAILETRVADLEQYSRINDVVISGLRTKHRNYARVAADAGHTVAGMNEASEEEKESLEQQVICFLDSKGIAVDSRDIEACHTLPSKNKTYTPLVIIRFTNRKKKSSLLGQGRKLKGTEVYINEHLTKKNADIARKARILRKQNKIQATWVRNCKIFIKLHGSTPEAAKVILIRDITELDKFEEGMNRELHRPT</sequence>
<protein>
    <submittedName>
        <fullName evidence="1">Uncharacterized protein</fullName>
    </submittedName>
</protein>
<evidence type="ECO:0000313" key="1">
    <source>
        <dbReference type="EMBL" id="KAK7152537.1"/>
    </source>
</evidence>
<organism evidence="1 2">
    <name type="scientific">Phoxinus phoxinus</name>
    <name type="common">Eurasian minnow</name>
    <dbReference type="NCBI Taxonomy" id="58324"/>
    <lineage>
        <taxon>Eukaryota</taxon>
        <taxon>Metazoa</taxon>
        <taxon>Chordata</taxon>
        <taxon>Craniata</taxon>
        <taxon>Vertebrata</taxon>
        <taxon>Euteleostomi</taxon>
        <taxon>Actinopterygii</taxon>
        <taxon>Neopterygii</taxon>
        <taxon>Teleostei</taxon>
        <taxon>Ostariophysi</taxon>
        <taxon>Cypriniformes</taxon>
        <taxon>Leuciscidae</taxon>
        <taxon>Phoxininae</taxon>
        <taxon>Phoxinus</taxon>
    </lineage>
</organism>
<keyword evidence="2" id="KW-1185">Reference proteome</keyword>
<comment type="caution">
    <text evidence="1">The sequence shown here is derived from an EMBL/GenBank/DDBJ whole genome shotgun (WGS) entry which is preliminary data.</text>
</comment>
<accession>A0AAN9CWQ2</accession>
<dbReference type="Proteomes" id="UP001364617">
    <property type="component" value="Unassembled WGS sequence"/>
</dbReference>
<dbReference type="EMBL" id="JAYKXH010000011">
    <property type="protein sequence ID" value="KAK7152537.1"/>
    <property type="molecule type" value="Genomic_DNA"/>
</dbReference>
<evidence type="ECO:0000313" key="2">
    <source>
        <dbReference type="Proteomes" id="UP001364617"/>
    </source>
</evidence>
<reference evidence="1 2" key="1">
    <citation type="submission" date="2024-02" db="EMBL/GenBank/DDBJ databases">
        <title>Chromosome-level genome assembly of the Eurasian Minnow (Phoxinus phoxinus).</title>
        <authorList>
            <person name="Oriowo T.O."/>
            <person name="Martin S."/>
            <person name="Stange M."/>
            <person name="Chrysostomakis Y."/>
            <person name="Brown T."/>
            <person name="Winkler S."/>
            <person name="Kukowka S."/>
            <person name="Myers E.W."/>
            <person name="Bohne A."/>
        </authorList>
    </citation>
    <scope>NUCLEOTIDE SEQUENCE [LARGE SCALE GENOMIC DNA]</scope>
    <source>
        <strain evidence="1">ZFMK-TIS-60720</strain>
        <tissue evidence="1">Whole Organism</tissue>
    </source>
</reference>
<dbReference type="AlphaFoldDB" id="A0AAN9CWQ2"/>
<name>A0AAN9CWQ2_9TELE</name>
<proteinExistence type="predicted"/>